<evidence type="ECO:0008006" key="6">
    <source>
        <dbReference type="Google" id="ProtNLM"/>
    </source>
</evidence>
<organism evidence="4 5">
    <name type="scientific">Ogataea philodendri</name>
    <dbReference type="NCBI Taxonomy" id="1378263"/>
    <lineage>
        <taxon>Eukaryota</taxon>
        <taxon>Fungi</taxon>
        <taxon>Dikarya</taxon>
        <taxon>Ascomycota</taxon>
        <taxon>Saccharomycotina</taxon>
        <taxon>Pichiomycetes</taxon>
        <taxon>Pichiales</taxon>
        <taxon>Pichiaceae</taxon>
        <taxon>Ogataea</taxon>
    </lineage>
</organism>
<dbReference type="GO" id="GO:0031981">
    <property type="term" value="C:nuclear lumen"/>
    <property type="evidence" value="ECO:0007669"/>
    <property type="project" value="UniProtKB-ARBA"/>
</dbReference>
<protein>
    <recommendedName>
        <fullName evidence="6">Replication factor A protein 3</fullName>
    </recommendedName>
</protein>
<dbReference type="InterPro" id="IPR013970">
    <property type="entry name" value="Rfa2"/>
</dbReference>
<dbReference type="GO" id="GO:0003677">
    <property type="term" value="F:DNA binding"/>
    <property type="evidence" value="ECO:0007669"/>
    <property type="project" value="InterPro"/>
</dbReference>
<evidence type="ECO:0000313" key="4">
    <source>
        <dbReference type="EMBL" id="KAH3669434.1"/>
    </source>
</evidence>
<comment type="caution">
    <text evidence="4">The sequence shown here is derived from an EMBL/GenBank/DDBJ whole genome shotgun (WGS) entry which is preliminary data.</text>
</comment>
<comment type="subcellular location">
    <subcellularLocation>
        <location evidence="1">Nucleus</location>
    </subcellularLocation>
</comment>
<keyword evidence="5" id="KW-1185">Reference proteome</keyword>
<dbReference type="Proteomes" id="UP000769157">
    <property type="component" value="Unassembled WGS sequence"/>
</dbReference>
<dbReference type="GeneID" id="70233523"/>
<evidence type="ECO:0000313" key="5">
    <source>
        <dbReference type="Proteomes" id="UP000769157"/>
    </source>
</evidence>
<dbReference type="GO" id="GO:0006310">
    <property type="term" value="P:DNA recombination"/>
    <property type="evidence" value="ECO:0007669"/>
    <property type="project" value="InterPro"/>
</dbReference>
<reference evidence="4" key="1">
    <citation type="journal article" date="2021" name="Open Biol.">
        <title>Shared evolutionary footprints suggest mitochondrial oxidative damage underlies multiple complex I losses in fungi.</title>
        <authorList>
            <person name="Schikora-Tamarit M.A."/>
            <person name="Marcet-Houben M."/>
            <person name="Nosek J."/>
            <person name="Gabaldon T."/>
        </authorList>
    </citation>
    <scope>NUCLEOTIDE SEQUENCE</scope>
    <source>
        <strain evidence="4">CBS6075</strain>
    </source>
</reference>
<accession>A0A9P8PDT1</accession>
<dbReference type="AlphaFoldDB" id="A0A9P8PDT1"/>
<evidence type="ECO:0000256" key="1">
    <source>
        <dbReference type="ARBA" id="ARBA00004123"/>
    </source>
</evidence>
<dbReference type="GO" id="GO:0006260">
    <property type="term" value="P:DNA replication"/>
    <property type="evidence" value="ECO:0007669"/>
    <property type="project" value="InterPro"/>
</dbReference>
<name>A0A9P8PDT1_9ASCO</name>
<dbReference type="Gene3D" id="2.40.50.140">
    <property type="entry name" value="Nucleic acid-binding proteins"/>
    <property type="match status" value="1"/>
</dbReference>
<dbReference type="RefSeq" id="XP_046063697.1">
    <property type="nucleotide sequence ID" value="XM_046202329.1"/>
</dbReference>
<dbReference type="GO" id="GO:0006281">
    <property type="term" value="P:DNA repair"/>
    <property type="evidence" value="ECO:0007669"/>
    <property type="project" value="InterPro"/>
</dbReference>
<evidence type="ECO:0000256" key="3">
    <source>
        <dbReference type="ARBA" id="ARBA00023242"/>
    </source>
</evidence>
<dbReference type="EMBL" id="JAEUBE010000137">
    <property type="protein sequence ID" value="KAH3669434.1"/>
    <property type="molecule type" value="Genomic_DNA"/>
</dbReference>
<sequence length="111" mass="12286">MESIRVDASNIAQFTNKTVRVIGKLVDKSSNQGTAVVQANGSVELRFKNQQTLLESMLLNNWYETIGIVDADNTVKVIQIIDFGSQISEAAVTKLVELSHKVPEIFYTTVN</sequence>
<dbReference type="InterPro" id="IPR012340">
    <property type="entry name" value="NA-bd_OB-fold"/>
</dbReference>
<dbReference type="SUPFAM" id="SSF50249">
    <property type="entry name" value="Nucleic acid-binding proteins"/>
    <property type="match status" value="1"/>
</dbReference>
<proteinExistence type="inferred from homology"/>
<dbReference type="Pfam" id="PF08661">
    <property type="entry name" value="Rep_fac-A_3"/>
    <property type="match status" value="1"/>
</dbReference>
<keyword evidence="3" id="KW-0539">Nucleus</keyword>
<reference evidence="4" key="2">
    <citation type="submission" date="2021-01" db="EMBL/GenBank/DDBJ databases">
        <authorList>
            <person name="Schikora-Tamarit M.A."/>
        </authorList>
    </citation>
    <scope>NUCLEOTIDE SEQUENCE</scope>
    <source>
        <strain evidence="4">CBS6075</strain>
    </source>
</reference>
<comment type="similarity">
    <text evidence="2">Belongs to the replication factor A protein 3 family.</text>
</comment>
<evidence type="ECO:0000256" key="2">
    <source>
        <dbReference type="ARBA" id="ARBA00009761"/>
    </source>
</evidence>
<dbReference type="OrthoDB" id="188186at2759"/>
<gene>
    <name evidence="4" type="ORF">OGAPHI_001555</name>
</gene>